<dbReference type="KEGG" id="ppnm:LV28_07590"/>
<dbReference type="Pfam" id="PF10933">
    <property type="entry name" value="DUF2827"/>
    <property type="match status" value="1"/>
</dbReference>
<reference evidence="1 2" key="1">
    <citation type="submission" date="2018-06" db="EMBL/GenBank/DDBJ databases">
        <authorList>
            <consortium name="Pathogen Informatics"/>
            <person name="Doyle S."/>
        </authorList>
    </citation>
    <scope>NUCLEOTIDE SEQUENCE [LARGE SCALE GENOMIC DNA]</scope>
    <source>
        <strain evidence="1 2">NCTC13160</strain>
    </source>
</reference>
<dbReference type="OrthoDB" id="1627328at2"/>
<gene>
    <name evidence="1" type="ORF">NCTC13160_01498</name>
</gene>
<protein>
    <submittedName>
        <fullName evidence="1">Protein of uncharacterized function (DUF2827)</fullName>
    </submittedName>
</protein>
<dbReference type="EMBL" id="UGSG01000001">
    <property type="protein sequence ID" value="SUA76617.1"/>
    <property type="molecule type" value="Genomic_DNA"/>
</dbReference>
<dbReference type="RefSeq" id="WP_023594904.1">
    <property type="nucleotide sequence ID" value="NZ_CP009553.3"/>
</dbReference>
<sequence>MSAIRSRHAAGRRPAVGISLFARDAQQIWENGIHQNVAFLAMMLKACDRIGPVYFLNGGDAGSLPPGLQLHDLGVPLVAPADVTHELDVVIQMGAQLPREWLRRMKALGARLIACFVGNTYSELCETPIFGKPSGHLFNGSPFDEAWILRKSQSIDAAILRTVMRIPVVTIPHLWSPYFIERRCRELASHGLHFGYRPREGKWRLSIAEPNISVVKSCQYPMLAADAFHRRHPGAVEKLTVVNTTNVREHPTFVYFANRLDLVRQHKAAFTDRIDLPLLLAQHTDAVISHQWENAQNYLYYDTLYGGYPLIHNTRMLGDAGYYYPSFDAVAGAAALRDAWVHHDASLADYRRRADAVLRAVSIDNPDNWQVIAGRLLAPTGSEGGVDV</sequence>
<dbReference type="AlphaFoldDB" id="A0A378YJG8"/>
<evidence type="ECO:0000313" key="1">
    <source>
        <dbReference type="EMBL" id="SUA76617.1"/>
    </source>
</evidence>
<organism evidence="1 2">
    <name type="scientific">Pandoraea pnomenusa</name>
    <dbReference type="NCBI Taxonomy" id="93220"/>
    <lineage>
        <taxon>Bacteria</taxon>
        <taxon>Pseudomonadati</taxon>
        <taxon>Pseudomonadota</taxon>
        <taxon>Betaproteobacteria</taxon>
        <taxon>Burkholderiales</taxon>
        <taxon>Burkholderiaceae</taxon>
        <taxon>Pandoraea</taxon>
    </lineage>
</organism>
<accession>A0A378YJG8</accession>
<name>A0A378YJG8_9BURK</name>
<dbReference type="STRING" id="93220.A6P55_04765"/>
<proteinExistence type="predicted"/>
<dbReference type="InterPro" id="IPR021234">
    <property type="entry name" value="DUF2827"/>
</dbReference>
<dbReference type="Proteomes" id="UP000254573">
    <property type="component" value="Unassembled WGS sequence"/>
</dbReference>
<evidence type="ECO:0000313" key="2">
    <source>
        <dbReference type="Proteomes" id="UP000254573"/>
    </source>
</evidence>